<proteinExistence type="predicted"/>
<name>A0A8J2KRF4_9HEXA</name>
<keyword evidence="4" id="KW-1185">Reference proteome</keyword>
<dbReference type="AlphaFoldDB" id="A0A8J2KRF4"/>
<evidence type="ECO:0000313" key="4">
    <source>
        <dbReference type="Proteomes" id="UP000708208"/>
    </source>
</evidence>
<gene>
    <name evidence="3" type="ORF">AFUS01_LOCUS28127</name>
</gene>
<protein>
    <submittedName>
        <fullName evidence="3">Uncharacterized protein</fullName>
    </submittedName>
</protein>
<dbReference type="GO" id="GO:0015031">
    <property type="term" value="P:protein transport"/>
    <property type="evidence" value="ECO:0007669"/>
    <property type="project" value="UniProtKB-KW"/>
</dbReference>
<evidence type="ECO:0000313" key="3">
    <source>
        <dbReference type="EMBL" id="CAG7817569.1"/>
    </source>
</evidence>
<evidence type="ECO:0000256" key="1">
    <source>
        <dbReference type="ARBA" id="ARBA00022448"/>
    </source>
</evidence>
<dbReference type="InterPro" id="IPR032413">
    <property type="entry name" value="Arm_3"/>
</dbReference>
<dbReference type="Proteomes" id="UP000708208">
    <property type="component" value="Unassembled WGS sequence"/>
</dbReference>
<accession>A0A8J2KRF4</accession>
<dbReference type="Pfam" id="PF16186">
    <property type="entry name" value="Arm_3"/>
    <property type="match status" value="1"/>
</dbReference>
<sequence length="177" mass="19837">MKSTRKYLMKEATRTAGNIACGTLEQIITLLNAGVTVPAIYVLEHGDKDSVIEALHLLTNITTVCKMDQLVYLEKQDVIPAVCTHLNGRNSSGVYNALKCIHNILRIADKYDELDEYLELIEEAQGKEFMEQLQTHENKTISSRASYVLDKYFKDIEVTDTETDSERGSGDTICDDG</sequence>
<dbReference type="PANTHER" id="PTHR23316">
    <property type="entry name" value="IMPORTIN ALPHA"/>
    <property type="match status" value="1"/>
</dbReference>
<evidence type="ECO:0000256" key="2">
    <source>
        <dbReference type="ARBA" id="ARBA00022927"/>
    </source>
</evidence>
<reference evidence="3" key="1">
    <citation type="submission" date="2021-06" db="EMBL/GenBank/DDBJ databases">
        <authorList>
            <person name="Hodson N. C."/>
            <person name="Mongue J. A."/>
            <person name="Jaron S. K."/>
        </authorList>
    </citation>
    <scope>NUCLEOTIDE SEQUENCE</scope>
</reference>
<feature type="non-terminal residue" evidence="3">
    <location>
        <position position="1"/>
    </location>
</feature>
<dbReference type="EMBL" id="CAJVCH010397551">
    <property type="protein sequence ID" value="CAG7817569.1"/>
    <property type="molecule type" value="Genomic_DNA"/>
</dbReference>
<keyword evidence="1" id="KW-0813">Transport</keyword>
<organism evidence="3 4">
    <name type="scientific">Allacma fusca</name>
    <dbReference type="NCBI Taxonomy" id="39272"/>
    <lineage>
        <taxon>Eukaryota</taxon>
        <taxon>Metazoa</taxon>
        <taxon>Ecdysozoa</taxon>
        <taxon>Arthropoda</taxon>
        <taxon>Hexapoda</taxon>
        <taxon>Collembola</taxon>
        <taxon>Symphypleona</taxon>
        <taxon>Sminthuridae</taxon>
        <taxon>Allacma</taxon>
    </lineage>
</organism>
<comment type="caution">
    <text evidence="3">The sequence shown here is derived from an EMBL/GenBank/DDBJ whole genome shotgun (WGS) entry which is preliminary data.</text>
</comment>
<keyword evidence="2" id="KW-0653">Protein transport</keyword>